<evidence type="ECO:0000313" key="5">
    <source>
        <dbReference type="Proteomes" id="UP000032748"/>
    </source>
</evidence>
<accession>A0A0D5XXQ7</accession>
<sequence>MLRQLGCREVFEAADGAEALALLREAGPVDIVLCDLRMDGVDGLEFLQAVGASRQVGSVILCSELSGDLRRSVRQIVSLLGLEFLGDLGKPLCLEALRSLLKKPVPAPATGPVPRPALEVAREDEIRHALQAGQLQPYYQPKFDLRTGQVRGVEVLARWAHPSRGVLPPPAFMPLLERCKLMDALLFGQMELALELHCQMRRHGHAPNMAFNLQAAQLVDDALAPRIRALLARYGVSGASLTFELTESGLLQAPQTSIKNLVRLRMMGCGLAIDDFGAGFSSLQRLCALPFTEIKLDAEFVRGLGHEPRCQVAISSTLALGKALGMSVVVEGIETQEQRQHLLRLDCATGQGYLCARPMSGGQLLHWLGKQPVCA</sequence>
<dbReference type="Gene3D" id="3.20.20.450">
    <property type="entry name" value="EAL domain"/>
    <property type="match status" value="1"/>
</dbReference>
<reference evidence="4 5" key="1">
    <citation type="journal article" date="2015" name="Mol. Plant Microbe Interact.">
        <title>Comparative Genomic Analysis of Pseudomonas chlororaphis PCL1606 Reveals New Insight into Antifungal Compounds Involved in Biocontrol.</title>
        <authorList>
            <person name="Calderon C.E."/>
            <person name="Ramos C."/>
            <person name="de Vicente A."/>
            <person name="Cazorla F.M."/>
        </authorList>
    </citation>
    <scope>NUCLEOTIDE SEQUENCE [LARGE SCALE GENOMIC DNA]</scope>
    <source>
        <strain evidence="4 5">PCL1606</strain>
    </source>
</reference>
<dbReference type="PANTHER" id="PTHR33121">
    <property type="entry name" value="CYCLIC DI-GMP PHOSPHODIESTERASE PDEF"/>
    <property type="match status" value="1"/>
</dbReference>
<dbReference type="InterPro" id="IPR011006">
    <property type="entry name" value="CheY-like_superfamily"/>
</dbReference>
<keyword evidence="1" id="KW-0597">Phosphoprotein</keyword>
<gene>
    <name evidence="4" type="ORF">PCL1606_20410</name>
</gene>
<dbReference type="SUPFAM" id="SSF52172">
    <property type="entry name" value="CheY-like"/>
    <property type="match status" value="1"/>
</dbReference>
<dbReference type="Pfam" id="PF00563">
    <property type="entry name" value="EAL"/>
    <property type="match status" value="1"/>
</dbReference>
<organism evidence="4 5">
    <name type="scientific">Pseudomonas chlororaphis</name>
    <dbReference type="NCBI Taxonomy" id="587753"/>
    <lineage>
        <taxon>Bacteria</taxon>
        <taxon>Pseudomonadati</taxon>
        <taxon>Pseudomonadota</taxon>
        <taxon>Gammaproteobacteria</taxon>
        <taxon>Pseudomonadales</taxon>
        <taxon>Pseudomonadaceae</taxon>
        <taxon>Pseudomonas</taxon>
    </lineage>
</organism>
<dbReference type="InterPro" id="IPR035919">
    <property type="entry name" value="EAL_sf"/>
</dbReference>
<dbReference type="InterPro" id="IPR001633">
    <property type="entry name" value="EAL_dom"/>
</dbReference>
<dbReference type="CDD" id="cd01948">
    <property type="entry name" value="EAL"/>
    <property type="match status" value="1"/>
</dbReference>
<evidence type="ECO:0000313" key="4">
    <source>
        <dbReference type="EMBL" id="AKA23494.1"/>
    </source>
</evidence>
<dbReference type="EMBL" id="CP011110">
    <property type="protein sequence ID" value="AKA23494.1"/>
    <property type="molecule type" value="Genomic_DNA"/>
</dbReference>
<dbReference type="GO" id="GO:0071111">
    <property type="term" value="F:cyclic-guanylate-specific phosphodiesterase activity"/>
    <property type="evidence" value="ECO:0007669"/>
    <property type="project" value="InterPro"/>
</dbReference>
<dbReference type="SMART" id="SM00052">
    <property type="entry name" value="EAL"/>
    <property type="match status" value="1"/>
</dbReference>
<feature type="domain" description="Response regulatory" evidence="2">
    <location>
        <begin position="1"/>
        <end position="105"/>
    </location>
</feature>
<protein>
    <submittedName>
        <fullName evidence="4">Signal peptide protein</fullName>
    </submittedName>
</protein>
<dbReference type="InterPro" id="IPR001789">
    <property type="entry name" value="Sig_transdc_resp-reg_receiver"/>
</dbReference>
<dbReference type="AlphaFoldDB" id="A0A0D5XXQ7"/>
<evidence type="ECO:0000259" key="2">
    <source>
        <dbReference type="PROSITE" id="PS50110"/>
    </source>
</evidence>
<dbReference type="PATRIC" id="fig|587753.10.peg.2042"/>
<dbReference type="Gene3D" id="3.40.50.2300">
    <property type="match status" value="1"/>
</dbReference>
<evidence type="ECO:0000259" key="3">
    <source>
        <dbReference type="PROSITE" id="PS50883"/>
    </source>
</evidence>
<name>A0A0D5XXQ7_9PSED</name>
<evidence type="ECO:0000256" key="1">
    <source>
        <dbReference type="PROSITE-ProRule" id="PRU00169"/>
    </source>
</evidence>
<feature type="domain" description="EAL" evidence="3">
    <location>
        <begin position="119"/>
        <end position="372"/>
    </location>
</feature>
<dbReference type="PROSITE" id="PS50883">
    <property type="entry name" value="EAL"/>
    <property type="match status" value="1"/>
</dbReference>
<dbReference type="GO" id="GO:0000160">
    <property type="term" value="P:phosphorelay signal transduction system"/>
    <property type="evidence" value="ECO:0007669"/>
    <property type="project" value="InterPro"/>
</dbReference>
<proteinExistence type="predicted"/>
<feature type="modified residue" description="4-aspartylphosphate" evidence="1">
    <location>
        <position position="35"/>
    </location>
</feature>
<dbReference type="PROSITE" id="PS50110">
    <property type="entry name" value="RESPONSE_REGULATORY"/>
    <property type="match status" value="1"/>
</dbReference>
<dbReference type="PANTHER" id="PTHR33121:SF70">
    <property type="entry name" value="SIGNALING PROTEIN YKOW"/>
    <property type="match status" value="1"/>
</dbReference>
<dbReference type="Pfam" id="PF00072">
    <property type="entry name" value="Response_reg"/>
    <property type="match status" value="1"/>
</dbReference>
<dbReference type="InterPro" id="IPR050706">
    <property type="entry name" value="Cyclic-di-GMP_PDE-like"/>
</dbReference>
<dbReference type="KEGG" id="pcz:PCL1606_20410"/>
<dbReference type="Proteomes" id="UP000032748">
    <property type="component" value="Chromosome"/>
</dbReference>
<dbReference type="SUPFAM" id="SSF141868">
    <property type="entry name" value="EAL domain-like"/>
    <property type="match status" value="1"/>
</dbReference>